<dbReference type="STRING" id="1046627.BZARG_422"/>
<reference evidence="8 9" key="1">
    <citation type="journal article" date="2008" name="Int. J. Syst. Evol. Microbiol.">
        <title>Bizionia argentinensis sp. nov., isolated from surface marine water in Antarctica.</title>
        <authorList>
            <person name="Bercovich A."/>
            <person name="Vazquez S.C."/>
            <person name="Yankilevich P."/>
            <person name="Coria S.H."/>
            <person name="Foti M."/>
            <person name="Hernandez E."/>
            <person name="Vidal A."/>
            <person name="Ruberto L."/>
            <person name="Melo C."/>
            <person name="Marenssi S."/>
            <person name="Criscuolo M."/>
            <person name="Memoli M."/>
            <person name="Arguelles M."/>
            <person name="Mac Cormack W.P."/>
        </authorList>
    </citation>
    <scope>NUCLEOTIDE SEQUENCE [LARGE SCALE GENOMIC DNA]</scope>
    <source>
        <strain evidence="8 9">JUB59</strain>
    </source>
</reference>
<evidence type="ECO:0000256" key="2">
    <source>
        <dbReference type="ARBA" id="ARBA00006434"/>
    </source>
</evidence>
<organism evidence="8 9">
    <name type="scientific">Bizionia argentinensis JUB59</name>
    <dbReference type="NCBI Taxonomy" id="1046627"/>
    <lineage>
        <taxon>Bacteria</taxon>
        <taxon>Pseudomonadati</taxon>
        <taxon>Bacteroidota</taxon>
        <taxon>Flavobacteriia</taxon>
        <taxon>Flavobacteriales</taxon>
        <taxon>Flavobacteriaceae</taxon>
        <taxon>Bizionia</taxon>
    </lineage>
</organism>
<feature type="transmembrane region" description="Helical" evidence="7">
    <location>
        <begin position="450"/>
        <end position="470"/>
    </location>
</feature>
<evidence type="ECO:0000256" key="5">
    <source>
        <dbReference type="ARBA" id="ARBA00023136"/>
    </source>
</evidence>
<comment type="subcellular location">
    <subcellularLocation>
        <location evidence="1">Membrane</location>
        <topology evidence="1">Multi-pass membrane protein</topology>
    </subcellularLocation>
</comment>
<keyword evidence="4 7" id="KW-1133">Transmembrane helix</keyword>
<dbReference type="OrthoDB" id="9761931at2"/>
<gene>
    <name evidence="8" type="ORF">BZARG_422</name>
</gene>
<sequence>MVELSVLDVSLIIVFFLITLFIGIYVSKQSGKSASEYFLSGRNMPWWLLGVSMVATTFSTDTPNLVTDIVRTNGVSGNWVWWAFLLTGLLTVFVYAKLWRKSEVNTDIEFYELRYGGKPARFLRGFRAIYLGIIFNILAMSAVTLAAIKIGAIMLGLQPWETVIYAGTITVIFSALGGFKGVVYTDFILFFTAMAGALGAAYYLVGLPEVGGLEAMLAHENVADKLNILPDFTNAEAVITLLIIPLAVQWWSSWYPGAEPGGGGYIAQRMLAAKNENHAIGATFFFNIMHYALRPWPWIIVALASLVVFPDIASIQEAFPLVAEDKLGHDLAYSAMLTKLPSGLLGLVLASLVAAYMSTISTHLNWGASYIVNDYYKQQINKNASEKQLVAVGRIATVVLMVCSALLALVLTNALQLFDIILMFGAGTGLIFILRWFWWRINAWSEISAMFVSGIVSVILNFTELGPYLFGDESLMPGWAKFPMIVLVTTIVWVSVTFLTQAESKDVLQKFYKKIQPGGPGWDKVVNEARGENLELVDAKEGWSVPSGVLAMLVGCGLIYSLMFATGYFIYGDYFHALLLSGASVIFGVILVKLWKKIRVNVL</sequence>
<feature type="transmembrane region" description="Helical" evidence="7">
    <location>
        <begin position="46"/>
        <end position="67"/>
    </location>
</feature>
<dbReference type="CDD" id="cd11477">
    <property type="entry name" value="SLC5sbd_u1"/>
    <property type="match status" value="1"/>
</dbReference>
<comment type="similarity">
    <text evidence="2 6">Belongs to the sodium:solute symporter (SSF) (TC 2.A.21) family.</text>
</comment>
<evidence type="ECO:0000256" key="3">
    <source>
        <dbReference type="ARBA" id="ARBA00022692"/>
    </source>
</evidence>
<dbReference type="PATRIC" id="fig|1046627.3.peg.2813"/>
<dbReference type="GO" id="GO:0005412">
    <property type="term" value="F:D-glucose:sodium symporter activity"/>
    <property type="evidence" value="ECO:0007669"/>
    <property type="project" value="TreeGrafter"/>
</dbReference>
<dbReference type="Pfam" id="PF00474">
    <property type="entry name" value="SSF"/>
    <property type="match status" value="1"/>
</dbReference>
<dbReference type="RefSeq" id="WP_008639654.1">
    <property type="nucleotide sequence ID" value="NZ_AFXZ01000067.1"/>
</dbReference>
<feature type="transmembrane region" description="Helical" evidence="7">
    <location>
        <begin position="549"/>
        <end position="571"/>
    </location>
</feature>
<feature type="transmembrane region" description="Helical" evidence="7">
    <location>
        <begin position="577"/>
        <end position="595"/>
    </location>
</feature>
<feature type="transmembrane region" description="Helical" evidence="7">
    <location>
        <begin position="343"/>
        <end position="368"/>
    </location>
</feature>
<feature type="transmembrane region" description="Helical" evidence="7">
    <location>
        <begin position="163"/>
        <end position="180"/>
    </location>
</feature>
<dbReference type="AlphaFoldDB" id="G2EH35"/>
<evidence type="ECO:0000256" key="6">
    <source>
        <dbReference type="RuleBase" id="RU362091"/>
    </source>
</evidence>
<keyword evidence="5 7" id="KW-0472">Membrane</keyword>
<dbReference type="PANTHER" id="PTHR11819">
    <property type="entry name" value="SOLUTE CARRIER FAMILY 5"/>
    <property type="match status" value="1"/>
</dbReference>
<keyword evidence="9" id="KW-1185">Reference proteome</keyword>
<name>G2EH35_9FLAO</name>
<accession>G2EH35</accession>
<feature type="transmembrane region" description="Helical" evidence="7">
    <location>
        <begin position="128"/>
        <end position="157"/>
    </location>
</feature>
<protein>
    <submittedName>
        <fullName evidence="8">Na+:solute symporter</fullName>
    </submittedName>
</protein>
<dbReference type="InterPro" id="IPR038377">
    <property type="entry name" value="Na/Glc_symporter_sf"/>
</dbReference>
<feature type="transmembrane region" description="Helical" evidence="7">
    <location>
        <begin position="389"/>
        <end position="411"/>
    </location>
</feature>
<dbReference type="GO" id="GO:0005886">
    <property type="term" value="C:plasma membrane"/>
    <property type="evidence" value="ECO:0007669"/>
    <property type="project" value="TreeGrafter"/>
</dbReference>
<evidence type="ECO:0000313" key="9">
    <source>
        <dbReference type="Proteomes" id="UP000003730"/>
    </source>
</evidence>
<feature type="transmembrane region" description="Helical" evidence="7">
    <location>
        <begin position="417"/>
        <end position="438"/>
    </location>
</feature>
<dbReference type="eggNOG" id="COG0591">
    <property type="taxonomic scope" value="Bacteria"/>
</dbReference>
<keyword evidence="3 7" id="KW-0812">Transmembrane</keyword>
<evidence type="ECO:0000256" key="7">
    <source>
        <dbReference type="SAM" id="Phobius"/>
    </source>
</evidence>
<dbReference type="Proteomes" id="UP000003730">
    <property type="component" value="Unassembled WGS sequence"/>
</dbReference>
<dbReference type="PROSITE" id="PS50283">
    <property type="entry name" value="NA_SOLUT_SYMP_3"/>
    <property type="match status" value="1"/>
</dbReference>
<dbReference type="EMBL" id="AFXZ01000067">
    <property type="protein sequence ID" value="EGV42208.1"/>
    <property type="molecule type" value="Genomic_DNA"/>
</dbReference>
<evidence type="ECO:0000313" key="8">
    <source>
        <dbReference type="EMBL" id="EGV42208.1"/>
    </source>
</evidence>
<dbReference type="Gene3D" id="1.20.1730.10">
    <property type="entry name" value="Sodium/glucose cotransporter"/>
    <property type="match status" value="1"/>
</dbReference>
<evidence type="ECO:0000256" key="1">
    <source>
        <dbReference type="ARBA" id="ARBA00004141"/>
    </source>
</evidence>
<dbReference type="PANTHER" id="PTHR11819:SF77">
    <property type="entry name" value="SODIUM_GLUCOSE COTRANSPORT PROTEIN"/>
    <property type="match status" value="1"/>
</dbReference>
<evidence type="ECO:0000256" key="4">
    <source>
        <dbReference type="ARBA" id="ARBA00022989"/>
    </source>
</evidence>
<feature type="transmembrane region" description="Helical" evidence="7">
    <location>
        <begin position="6"/>
        <end position="26"/>
    </location>
</feature>
<feature type="transmembrane region" description="Helical" evidence="7">
    <location>
        <begin position="187"/>
        <end position="205"/>
    </location>
</feature>
<feature type="transmembrane region" description="Helical" evidence="7">
    <location>
        <begin position="482"/>
        <end position="500"/>
    </location>
</feature>
<feature type="transmembrane region" description="Helical" evidence="7">
    <location>
        <begin position="79"/>
        <end position="96"/>
    </location>
</feature>
<dbReference type="InterPro" id="IPR001734">
    <property type="entry name" value="Na/solute_symporter"/>
</dbReference>
<proteinExistence type="inferred from homology"/>
<comment type="caution">
    <text evidence="8">The sequence shown here is derived from an EMBL/GenBank/DDBJ whole genome shotgun (WGS) entry which is preliminary data.</text>
</comment>